<evidence type="ECO:0000313" key="2">
    <source>
        <dbReference type="Proteomes" id="UP000183945"/>
    </source>
</evidence>
<dbReference type="STRING" id="1073325.SAMN05444483_102393"/>
<dbReference type="EMBL" id="FQVT01000002">
    <property type="protein sequence ID" value="SHF79115.1"/>
    <property type="molecule type" value="Genomic_DNA"/>
</dbReference>
<accession>A0A1M5EIP4</accession>
<dbReference type="Proteomes" id="UP000183945">
    <property type="component" value="Unassembled WGS sequence"/>
</dbReference>
<name>A0A1M5EIP4_SALEC</name>
<sequence length="314" mass="36155">MERLAPLYHSIKNPENKMKKFLLAFALFGGIMSLSAQEEDEEQKQGWSREGDISLLFNQSAFNAEWTGGGTSNLAGNILVNYNFNYLKDDFTWDNKLMLDYGLTKQKGDDFKRKTSDRLEFNSIAGKQIEESNWYYSLFLNFRTQITKGYKFGENEETGKTTRREYTHFLSPGYLQFGPGMLWKKNENFYVNIAPATGRMVFVDKDFTSGPNYEDGDYFGLDAGKAMRFELGASVSGYAKFEVIKNVTMENMLNLYSNYLEDAKNVDIDYTMNLKMKINEYLSTNLVIQAIYDDNAVQGFQIREVFGLGFNYAF</sequence>
<gene>
    <name evidence="1" type="ORF">SAMN05444483_102393</name>
</gene>
<dbReference type="InterPro" id="IPR021428">
    <property type="entry name" value="DUF3078"/>
</dbReference>
<reference evidence="2" key="1">
    <citation type="submission" date="2016-11" db="EMBL/GenBank/DDBJ databases">
        <authorList>
            <person name="Varghese N."/>
            <person name="Submissions S."/>
        </authorList>
    </citation>
    <scope>NUCLEOTIDE SEQUENCE [LARGE SCALE GENOMIC DNA]</scope>
    <source>
        <strain evidence="2">DSM 24579</strain>
    </source>
</reference>
<proteinExistence type="predicted"/>
<organism evidence="1 2">
    <name type="scientific">Salegentibacter echinorum</name>
    <dbReference type="NCBI Taxonomy" id="1073325"/>
    <lineage>
        <taxon>Bacteria</taxon>
        <taxon>Pseudomonadati</taxon>
        <taxon>Bacteroidota</taxon>
        <taxon>Flavobacteriia</taxon>
        <taxon>Flavobacteriales</taxon>
        <taxon>Flavobacteriaceae</taxon>
        <taxon>Salegentibacter</taxon>
    </lineage>
</organism>
<dbReference type="Pfam" id="PF11276">
    <property type="entry name" value="DUF3078"/>
    <property type="match status" value="1"/>
</dbReference>
<dbReference type="AlphaFoldDB" id="A0A1M5EIP4"/>
<evidence type="ECO:0000313" key="1">
    <source>
        <dbReference type="EMBL" id="SHF79115.1"/>
    </source>
</evidence>
<evidence type="ECO:0008006" key="3">
    <source>
        <dbReference type="Google" id="ProtNLM"/>
    </source>
</evidence>
<protein>
    <recommendedName>
        <fullName evidence="3">DUF3078 domain-containing protein</fullName>
    </recommendedName>
</protein>
<keyword evidence="2" id="KW-1185">Reference proteome</keyword>